<keyword evidence="1" id="KW-0472">Membrane</keyword>
<reference evidence="3" key="1">
    <citation type="submission" date="2023-07" db="EMBL/GenBank/DDBJ databases">
        <title>30 novel species of actinomycetes from the DSMZ collection.</title>
        <authorList>
            <person name="Nouioui I."/>
        </authorList>
    </citation>
    <scope>NUCLEOTIDE SEQUENCE [LARGE SCALE GENOMIC DNA]</scope>
    <source>
        <strain evidence="3">DSM 44938</strain>
    </source>
</reference>
<feature type="transmembrane region" description="Helical" evidence="1">
    <location>
        <begin position="23"/>
        <end position="49"/>
    </location>
</feature>
<feature type="transmembrane region" description="Helical" evidence="1">
    <location>
        <begin position="123"/>
        <end position="143"/>
    </location>
</feature>
<evidence type="ECO:0000313" key="2">
    <source>
        <dbReference type="EMBL" id="MDT0346969.1"/>
    </source>
</evidence>
<sequence length="170" mass="17903">MSSPSPSPAPAQRRSRTRRAGESAFGALLLVRMTFMGLLALLLLVAAAWSSWDTARHAVVTDGRELGTVTLVHCDLERCTGTFSATGESVVLEQRIAREPGEELAVVRRPGTDEVLRTGAAGVLYAFLPLTGALLLAAVIIGGGLRMYRTAWGVAGAGLAVLAVTFAVWI</sequence>
<name>A0ABU2MZC7_9ACTN</name>
<keyword evidence="1" id="KW-1133">Transmembrane helix</keyword>
<accession>A0ABU2MZC7</accession>
<keyword evidence="3" id="KW-1185">Reference proteome</keyword>
<proteinExistence type="predicted"/>
<protein>
    <recommendedName>
        <fullName evidence="4">Integral membrane protein</fullName>
    </recommendedName>
</protein>
<gene>
    <name evidence="2" type="ORF">RM590_30960</name>
</gene>
<evidence type="ECO:0008006" key="4">
    <source>
        <dbReference type="Google" id="ProtNLM"/>
    </source>
</evidence>
<organism evidence="2 3">
    <name type="scientific">Streptomyces litchfieldiae</name>
    <dbReference type="NCBI Taxonomy" id="3075543"/>
    <lineage>
        <taxon>Bacteria</taxon>
        <taxon>Bacillati</taxon>
        <taxon>Actinomycetota</taxon>
        <taxon>Actinomycetes</taxon>
        <taxon>Kitasatosporales</taxon>
        <taxon>Streptomycetaceae</taxon>
        <taxon>Streptomyces</taxon>
    </lineage>
</organism>
<comment type="caution">
    <text evidence="2">The sequence shown here is derived from an EMBL/GenBank/DDBJ whole genome shotgun (WGS) entry which is preliminary data.</text>
</comment>
<dbReference type="Proteomes" id="UP001183246">
    <property type="component" value="Unassembled WGS sequence"/>
</dbReference>
<dbReference type="RefSeq" id="WP_311708095.1">
    <property type="nucleotide sequence ID" value="NZ_JAVREL010000026.1"/>
</dbReference>
<feature type="transmembrane region" description="Helical" evidence="1">
    <location>
        <begin position="150"/>
        <end position="169"/>
    </location>
</feature>
<keyword evidence="1" id="KW-0812">Transmembrane</keyword>
<evidence type="ECO:0000256" key="1">
    <source>
        <dbReference type="SAM" id="Phobius"/>
    </source>
</evidence>
<evidence type="ECO:0000313" key="3">
    <source>
        <dbReference type="Proteomes" id="UP001183246"/>
    </source>
</evidence>
<dbReference type="EMBL" id="JAVREL010000026">
    <property type="protein sequence ID" value="MDT0346969.1"/>
    <property type="molecule type" value="Genomic_DNA"/>
</dbReference>